<dbReference type="OrthoDB" id="10364057at2759"/>
<name>A0A9N8ZXZ5_9GLOM</name>
<feature type="region of interest" description="Disordered" evidence="1">
    <location>
        <begin position="116"/>
        <end position="151"/>
    </location>
</feature>
<evidence type="ECO:0000256" key="1">
    <source>
        <dbReference type="SAM" id="MobiDB-lite"/>
    </source>
</evidence>
<evidence type="ECO:0000313" key="3">
    <source>
        <dbReference type="Proteomes" id="UP000789342"/>
    </source>
</evidence>
<comment type="caution">
    <text evidence="2">The sequence shown here is derived from an EMBL/GenBank/DDBJ whole genome shotgun (WGS) entry which is preliminary data.</text>
</comment>
<organism evidence="2 3">
    <name type="scientific">Acaulospora morrowiae</name>
    <dbReference type="NCBI Taxonomy" id="94023"/>
    <lineage>
        <taxon>Eukaryota</taxon>
        <taxon>Fungi</taxon>
        <taxon>Fungi incertae sedis</taxon>
        <taxon>Mucoromycota</taxon>
        <taxon>Glomeromycotina</taxon>
        <taxon>Glomeromycetes</taxon>
        <taxon>Diversisporales</taxon>
        <taxon>Acaulosporaceae</taxon>
        <taxon>Acaulospora</taxon>
    </lineage>
</organism>
<protein>
    <submittedName>
        <fullName evidence="2">1025_t:CDS:1</fullName>
    </submittedName>
</protein>
<sequence>MFINKIRNFLKTNQIIAEDVAYKPITDLTVENEESSFSSEFEKIELFAYSDEDEISIYEDMLNSETTTLKEKYLDFASDSDEIDKITEEGVKFHEINNEQEGESTLPYYEPFQDEEIHESSFPDSSPIETESKDDIDTQEIDDENKFDNLPRGEFAEELGLGNNDLKNKSTLKQQVTSLLRAIEFSAKPEESIYHVPGDLEESEEIDDDGSKEILFDSVEQRFDDKLTIDANQDDVEINHSEQIVAVELNHMFRKLYSEHQYSDHEDFSFAHTIIKDCSTNKCY</sequence>
<gene>
    <name evidence="2" type="ORF">AMORRO_LOCUS3723</name>
</gene>
<evidence type="ECO:0000313" key="2">
    <source>
        <dbReference type="EMBL" id="CAG8510967.1"/>
    </source>
</evidence>
<keyword evidence="3" id="KW-1185">Reference proteome</keyword>
<proteinExistence type="predicted"/>
<dbReference type="EMBL" id="CAJVPV010001876">
    <property type="protein sequence ID" value="CAG8510967.1"/>
    <property type="molecule type" value="Genomic_DNA"/>
</dbReference>
<dbReference type="Proteomes" id="UP000789342">
    <property type="component" value="Unassembled WGS sequence"/>
</dbReference>
<accession>A0A9N8ZXZ5</accession>
<reference evidence="2" key="1">
    <citation type="submission" date="2021-06" db="EMBL/GenBank/DDBJ databases">
        <authorList>
            <person name="Kallberg Y."/>
            <person name="Tangrot J."/>
            <person name="Rosling A."/>
        </authorList>
    </citation>
    <scope>NUCLEOTIDE SEQUENCE</scope>
    <source>
        <strain evidence="2">CL551</strain>
    </source>
</reference>
<dbReference type="AlphaFoldDB" id="A0A9N8ZXZ5"/>